<proteinExistence type="predicted"/>
<comment type="caution">
    <text evidence="1">The sequence shown here is derived from an EMBL/GenBank/DDBJ whole genome shotgun (WGS) entry which is preliminary data.</text>
</comment>
<dbReference type="OrthoDB" id="3471110at2759"/>
<evidence type="ECO:0000313" key="2">
    <source>
        <dbReference type="Proteomes" id="UP000531561"/>
    </source>
</evidence>
<protein>
    <submittedName>
        <fullName evidence="1">Uncharacterized protein</fullName>
    </submittedName>
</protein>
<organism evidence="1 2">
    <name type="scientific">Botrytis fragariae</name>
    <dbReference type="NCBI Taxonomy" id="1964551"/>
    <lineage>
        <taxon>Eukaryota</taxon>
        <taxon>Fungi</taxon>
        <taxon>Dikarya</taxon>
        <taxon>Ascomycota</taxon>
        <taxon>Pezizomycotina</taxon>
        <taxon>Leotiomycetes</taxon>
        <taxon>Helotiales</taxon>
        <taxon>Sclerotiniaceae</taxon>
        <taxon>Botrytis</taxon>
    </lineage>
</organism>
<gene>
    <name evidence="1" type="ORF">Bfra_002827</name>
</gene>
<accession>A0A8H6ELB3</accession>
<dbReference type="AlphaFoldDB" id="A0A8H6ELB3"/>
<dbReference type="EMBL" id="JABFCT010000004">
    <property type="protein sequence ID" value="KAF5876423.1"/>
    <property type="molecule type" value="Genomic_DNA"/>
</dbReference>
<dbReference type="RefSeq" id="XP_037195369.1">
    <property type="nucleotide sequence ID" value="XM_037333241.1"/>
</dbReference>
<evidence type="ECO:0000313" key="1">
    <source>
        <dbReference type="EMBL" id="KAF5876423.1"/>
    </source>
</evidence>
<keyword evidence="2" id="KW-1185">Reference proteome</keyword>
<dbReference type="GeneID" id="59256933"/>
<name>A0A8H6ELB3_9HELO</name>
<sequence length="66" mass="7323">MRCDCIHAPVHHTLICKAPTLIASLPPHDDLKRIDFGDFVNAHHSNVSGHLQPVVQPPELLRVSEV</sequence>
<reference evidence="1 2" key="1">
    <citation type="journal article" date="2020" name="Phytopathology">
        <title>A high-quality genome resource of Botrytis fragariae, a new and rapidly spreading fungal pathogen causing strawberry gray mold in the U.S.A.</title>
        <authorList>
            <person name="Wu Y."/>
            <person name="Saski C.A."/>
            <person name="Schnabel G."/>
            <person name="Xiao S."/>
            <person name="Hu M."/>
        </authorList>
    </citation>
    <scope>NUCLEOTIDE SEQUENCE [LARGE SCALE GENOMIC DNA]</scope>
    <source>
        <strain evidence="1 2">BVB16</strain>
    </source>
</reference>
<dbReference type="Proteomes" id="UP000531561">
    <property type="component" value="Unassembled WGS sequence"/>
</dbReference>